<evidence type="ECO:0000313" key="2">
    <source>
        <dbReference type="EMBL" id="PSL17314.1"/>
    </source>
</evidence>
<evidence type="ECO:0000313" key="3">
    <source>
        <dbReference type="Proteomes" id="UP000240418"/>
    </source>
</evidence>
<sequence length="115" mass="11989">MKKVLVLAMAGTTALTAACSTNPDGSTSMGMKESPAWHATTSTQNKVAHFKSECQAYGYEQGSPHLAQCVQMAMEGSKSRATTQFAAGMASAAAVSAANTTRSVHHSGTINVHHY</sequence>
<reference evidence="2 3" key="1">
    <citation type="submission" date="2018-03" db="EMBL/GenBank/DDBJ databases">
        <title>Genomic Encyclopedia of Archaeal and Bacterial Type Strains, Phase II (KMG-II): from individual species to whole genera.</title>
        <authorList>
            <person name="Goeker M."/>
        </authorList>
    </citation>
    <scope>NUCLEOTIDE SEQUENCE [LARGE SCALE GENOMIC DNA]</scope>
    <source>
        <strain evidence="2 3">DSM 100673</strain>
    </source>
</reference>
<dbReference type="PROSITE" id="PS51257">
    <property type="entry name" value="PROKAR_LIPOPROTEIN"/>
    <property type="match status" value="1"/>
</dbReference>
<name>A0A2P8F6G6_9RHOB</name>
<dbReference type="OrthoDB" id="7877262at2"/>
<dbReference type="RefSeq" id="WP_106610222.1">
    <property type="nucleotide sequence ID" value="NZ_PYGJ01000019.1"/>
</dbReference>
<comment type="caution">
    <text evidence="2">The sequence shown here is derived from an EMBL/GenBank/DDBJ whole genome shotgun (WGS) entry which is preliminary data.</text>
</comment>
<evidence type="ECO:0000256" key="1">
    <source>
        <dbReference type="SAM" id="SignalP"/>
    </source>
</evidence>
<protein>
    <recommendedName>
        <fullName evidence="4">Lipoprotein</fullName>
    </recommendedName>
</protein>
<gene>
    <name evidence="2" type="ORF">CLV88_11987</name>
</gene>
<accession>A0A2P8F6G6</accession>
<organism evidence="2 3">
    <name type="scientific">Shimia abyssi</name>
    <dbReference type="NCBI Taxonomy" id="1662395"/>
    <lineage>
        <taxon>Bacteria</taxon>
        <taxon>Pseudomonadati</taxon>
        <taxon>Pseudomonadota</taxon>
        <taxon>Alphaproteobacteria</taxon>
        <taxon>Rhodobacterales</taxon>
        <taxon>Roseobacteraceae</taxon>
    </lineage>
</organism>
<keyword evidence="3" id="KW-1185">Reference proteome</keyword>
<feature type="chain" id="PRO_5015153415" description="Lipoprotein" evidence="1">
    <location>
        <begin position="18"/>
        <end position="115"/>
    </location>
</feature>
<keyword evidence="1" id="KW-0732">Signal</keyword>
<evidence type="ECO:0008006" key="4">
    <source>
        <dbReference type="Google" id="ProtNLM"/>
    </source>
</evidence>
<feature type="signal peptide" evidence="1">
    <location>
        <begin position="1"/>
        <end position="17"/>
    </location>
</feature>
<dbReference type="AlphaFoldDB" id="A0A2P8F6G6"/>
<proteinExistence type="predicted"/>
<dbReference type="EMBL" id="PYGJ01000019">
    <property type="protein sequence ID" value="PSL17314.1"/>
    <property type="molecule type" value="Genomic_DNA"/>
</dbReference>
<dbReference type="Proteomes" id="UP000240418">
    <property type="component" value="Unassembled WGS sequence"/>
</dbReference>